<comment type="caution">
    <text evidence="1">The sequence shown here is derived from an EMBL/GenBank/DDBJ whole genome shotgun (WGS) entry which is preliminary data.</text>
</comment>
<evidence type="ECO:0000313" key="2">
    <source>
        <dbReference type="Proteomes" id="UP001437256"/>
    </source>
</evidence>
<proteinExistence type="predicted"/>
<evidence type="ECO:0008006" key="3">
    <source>
        <dbReference type="Google" id="ProtNLM"/>
    </source>
</evidence>
<sequence length="595" mass="66727">MPFTTTGSSLGIYFDDQVLEASTSRQMEELTIKAETPVDPLRSFSPPSRPENIPHSQILASGAHPYQENTDPGVSRDDTTLLTPERLMVREHMERRRYWPGQKLPVELWRQIFSEACRCDPDPNFLALEDQPVPIEINSSICKASPLRLSRICSLWRQIIFGFPFLWSSIILHLPRAKDQHSIVPIALRFVLERAGNFPLTLRFRGGLGTQWRNDFMSSFHCPFLQAIAQSKILEINLNILQQLLPPETDLSFPLLQAVVIDSFYERTFISPFAKRHREAIVSSPLLTSITVPRVRWLASPVPSTSVRSIECMFLVDLPLFPIMFPLLASLRLYVPSSTRMLSRIESQLTFPHLTSLAIADEYGCASNITDLLDSVALPSLTHFSLASQDLATNDSRVGVALANCLRRSNGEISPLETLHISLPQSPLSSDPAWISDLVHLSPGLKSINSGFGTPFDRSVMTNTVFYRLCSLLTVNTTRERDVQVLPLPSVTSLTFRIHGFKTETSWEATALDMAREFLRMLESRPRDISKLRQAQLIITCRESVRHQVTGGQPGPVDMGKDEVIRRREALGREVPECVINVPGLELGGAASHSE</sequence>
<dbReference type="EMBL" id="JBBXMP010000049">
    <property type="protein sequence ID" value="KAL0065357.1"/>
    <property type="molecule type" value="Genomic_DNA"/>
</dbReference>
<name>A0ABR2ZUJ0_9AGAR</name>
<organism evidence="1 2">
    <name type="scientific">Marasmius tenuissimus</name>
    <dbReference type="NCBI Taxonomy" id="585030"/>
    <lineage>
        <taxon>Eukaryota</taxon>
        <taxon>Fungi</taxon>
        <taxon>Dikarya</taxon>
        <taxon>Basidiomycota</taxon>
        <taxon>Agaricomycotina</taxon>
        <taxon>Agaricomycetes</taxon>
        <taxon>Agaricomycetidae</taxon>
        <taxon>Agaricales</taxon>
        <taxon>Marasmiineae</taxon>
        <taxon>Marasmiaceae</taxon>
        <taxon>Marasmius</taxon>
    </lineage>
</organism>
<dbReference type="Proteomes" id="UP001437256">
    <property type="component" value="Unassembled WGS sequence"/>
</dbReference>
<evidence type="ECO:0000313" key="1">
    <source>
        <dbReference type="EMBL" id="KAL0065357.1"/>
    </source>
</evidence>
<protein>
    <recommendedName>
        <fullName evidence="3">F-box domain-containing protein</fullName>
    </recommendedName>
</protein>
<accession>A0ABR2ZUJ0</accession>
<keyword evidence="2" id="KW-1185">Reference proteome</keyword>
<gene>
    <name evidence="1" type="ORF">AAF712_007710</name>
</gene>
<reference evidence="1 2" key="1">
    <citation type="submission" date="2024-05" db="EMBL/GenBank/DDBJ databases">
        <title>A draft genome resource for the thread blight pathogen Marasmius tenuissimus strain MS-2.</title>
        <authorList>
            <person name="Yulfo-Soto G.E."/>
            <person name="Baruah I.K."/>
            <person name="Amoako-Attah I."/>
            <person name="Bukari Y."/>
            <person name="Meinhardt L.W."/>
            <person name="Bailey B.A."/>
            <person name="Cohen S.P."/>
        </authorList>
    </citation>
    <scope>NUCLEOTIDE SEQUENCE [LARGE SCALE GENOMIC DNA]</scope>
    <source>
        <strain evidence="1 2">MS-2</strain>
    </source>
</reference>